<dbReference type="InterPro" id="IPR039726">
    <property type="entry name" value="Prp40-like"/>
</dbReference>
<dbReference type="AlphaFoldDB" id="L5KAM8"/>
<feature type="region of interest" description="Disordered" evidence="2">
    <location>
        <begin position="198"/>
        <end position="301"/>
    </location>
</feature>
<dbReference type="GO" id="GO:0005685">
    <property type="term" value="C:U1 snRNP"/>
    <property type="evidence" value="ECO:0007669"/>
    <property type="project" value="TreeGrafter"/>
</dbReference>
<dbReference type="GO" id="GO:0071004">
    <property type="term" value="C:U2-type prespliceosome"/>
    <property type="evidence" value="ECO:0007669"/>
    <property type="project" value="TreeGrafter"/>
</dbReference>
<dbReference type="SMART" id="SM00456">
    <property type="entry name" value="WW"/>
    <property type="match status" value="2"/>
</dbReference>
<feature type="domain" description="FF" evidence="4">
    <location>
        <begin position="300"/>
        <end position="354"/>
    </location>
</feature>
<dbReference type="GO" id="GO:0045292">
    <property type="term" value="P:mRNA cis splicing, via spliceosome"/>
    <property type="evidence" value="ECO:0007669"/>
    <property type="project" value="InterPro"/>
</dbReference>
<dbReference type="SUPFAM" id="SSF51045">
    <property type="entry name" value="WW domain"/>
    <property type="match status" value="2"/>
</dbReference>
<dbReference type="Proteomes" id="UP000010552">
    <property type="component" value="Unassembled WGS sequence"/>
</dbReference>
<dbReference type="InterPro" id="IPR036517">
    <property type="entry name" value="FF_domain_sf"/>
</dbReference>
<dbReference type="PANTHER" id="PTHR11864:SF1">
    <property type="entry name" value="PRE-MRNA-PROCESSING FACTOR 40 HOMOLOG B"/>
    <property type="match status" value="1"/>
</dbReference>
<proteinExistence type="predicted"/>
<feature type="compositionally biased region" description="Pro residues" evidence="2">
    <location>
        <begin position="214"/>
        <end position="233"/>
    </location>
</feature>
<dbReference type="PANTHER" id="PTHR11864">
    <property type="entry name" value="PRE-MRNA-PROCESSING PROTEIN PRP40"/>
    <property type="match status" value="1"/>
</dbReference>
<feature type="domain" description="WW" evidence="3">
    <location>
        <begin position="132"/>
        <end position="160"/>
    </location>
</feature>
<dbReference type="SUPFAM" id="SSF81698">
    <property type="entry name" value="FF domain"/>
    <property type="match status" value="3"/>
</dbReference>
<accession>L5KAM8</accession>
<dbReference type="Gene3D" id="2.20.70.10">
    <property type="match status" value="2"/>
</dbReference>
<dbReference type="PROSITE" id="PS51676">
    <property type="entry name" value="FF"/>
    <property type="match status" value="2"/>
</dbReference>
<evidence type="ECO:0000256" key="1">
    <source>
        <dbReference type="SAM" id="Coils"/>
    </source>
</evidence>
<dbReference type="PROSITE" id="PS01159">
    <property type="entry name" value="WW_DOMAIN_1"/>
    <property type="match status" value="1"/>
</dbReference>
<dbReference type="InterPro" id="IPR001202">
    <property type="entry name" value="WW_dom"/>
</dbReference>
<dbReference type="SMART" id="SM00441">
    <property type="entry name" value="FF"/>
    <property type="match status" value="1"/>
</dbReference>
<reference evidence="6" key="1">
    <citation type="journal article" date="2013" name="Science">
        <title>Comparative analysis of bat genomes provides insight into the evolution of flight and immunity.</title>
        <authorList>
            <person name="Zhang G."/>
            <person name="Cowled C."/>
            <person name="Shi Z."/>
            <person name="Huang Z."/>
            <person name="Bishop-Lilly K.A."/>
            <person name="Fang X."/>
            <person name="Wynne J.W."/>
            <person name="Xiong Z."/>
            <person name="Baker M.L."/>
            <person name="Zhao W."/>
            <person name="Tachedjian M."/>
            <person name="Zhu Y."/>
            <person name="Zhou P."/>
            <person name="Jiang X."/>
            <person name="Ng J."/>
            <person name="Yang L."/>
            <person name="Wu L."/>
            <person name="Xiao J."/>
            <person name="Feng Y."/>
            <person name="Chen Y."/>
            <person name="Sun X."/>
            <person name="Zhang Y."/>
            <person name="Marsh G.A."/>
            <person name="Crameri G."/>
            <person name="Broder C.C."/>
            <person name="Frey K.G."/>
            <person name="Wang L.F."/>
            <person name="Wang J."/>
        </authorList>
    </citation>
    <scope>NUCLEOTIDE SEQUENCE [LARGE SCALE GENOMIC DNA]</scope>
</reference>
<dbReference type="FunFam" id="2.20.70.10:FF:000102">
    <property type="entry name" value="Pre-mRNA-processing factor 40 homolog B"/>
    <property type="match status" value="1"/>
</dbReference>
<organism evidence="5 6">
    <name type="scientific">Pteropus alecto</name>
    <name type="common">Black flying fox</name>
    <dbReference type="NCBI Taxonomy" id="9402"/>
    <lineage>
        <taxon>Eukaryota</taxon>
        <taxon>Metazoa</taxon>
        <taxon>Chordata</taxon>
        <taxon>Craniata</taxon>
        <taxon>Vertebrata</taxon>
        <taxon>Euteleostomi</taxon>
        <taxon>Mammalia</taxon>
        <taxon>Eutheria</taxon>
        <taxon>Laurasiatheria</taxon>
        <taxon>Chiroptera</taxon>
        <taxon>Yinpterochiroptera</taxon>
        <taxon>Pteropodoidea</taxon>
        <taxon>Pteropodidae</taxon>
        <taxon>Pteropodinae</taxon>
        <taxon>Pteropus</taxon>
    </lineage>
</organism>
<sequence>MPPPGIPPPFPPMGLPPVSQRPPAIPPMPPGIMPPMLPPMGAPPPLTQIPGMVPPMMPGMLMPAVPVTAATAPGADTASSAVAGTGPPRALWSEHVAPDGRIYYYNADDKQSVWEKPSVLKSKAELLLSQCPWKEYKSDTGKPYYYNNQSKESRWTRPKDLDDLEGEEGMGLGRGSGGGPCYSVTMLLVSIAALVKQEAVGKQQQQQPPQILQPQPPQPQPDPPPVPPGPTPMPMGLLEPEPGGSEDCDVSDAAQPLEQGFLLQPEEGPSSSTGQHQPPQQEEEESRPEPERSGLSWSNREKAKQAFKELLRDKAVPSNASWEQAMKMVVTDPRYSALPKLSEKKQAFNAYKAQREKEEKEEARLRAKEAKQTLQHFLEQHERMTSTTRYRRAEQTFGELEVWAVVPERDRKEVYDDVLFFLAKKEKEQAKQLRRRNIQALKSILDGMSSVNFQTTWSQAQQYLMDNPSFAQDHQLQSKPGSPFPPVPSPFFTDLGPQILLDMTPLHLLDIQESQALSPCTSLDSRSQNAQDTFSWGLLLTWRLCVPGRRALG</sequence>
<evidence type="ECO:0000259" key="3">
    <source>
        <dbReference type="PROSITE" id="PS50020"/>
    </source>
</evidence>
<dbReference type="eggNOG" id="KOG0152">
    <property type="taxonomic scope" value="Eukaryota"/>
</dbReference>
<dbReference type="InterPro" id="IPR002713">
    <property type="entry name" value="FF_domain"/>
</dbReference>
<evidence type="ECO:0000259" key="4">
    <source>
        <dbReference type="PROSITE" id="PS51676"/>
    </source>
</evidence>
<evidence type="ECO:0000313" key="5">
    <source>
        <dbReference type="EMBL" id="ELK08387.1"/>
    </source>
</evidence>
<dbReference type="Pfam" id="PF00397">
    <property type="entry name" value="WW"/>
    <property type="match status" value="2"/>
</dbReference>
<feature type="coiled-coil region" evidence="1">
    <location>
        <begin position="341"/>
        <end position="380"/>
    </location>
</feature>
<protein>
    <submittedName>
        <fullName evidence="5">Pre-mRNA-processing factor 40 like protein B</fullName>
    </submittedName>
</protein>
<dbReference type="STRING" id="9402.L5KAM8"/>
<name>L5KAM8_PTEAL</name>
<evidence type="ECO:0000256" key="2">
    <source>
        <dbReference type="SAM" id="MobiDB-lite"/>
    </source>
</evidence>
<feature type="region of interest" description="Disordered" evidence="2">
    <location>
        <begin position="1"/>
        <end position="30"/>
    </location>
</feature>
<dbReference type="FunFam" id="2.20.70.10:FF:000050">
    <property type="entry name" value="pre-mRNA-processing factor 40 homolog B isoform X1"/>
    <property type="match status" value="1"/>
</dbReference>
<dbReference type="PROSITE" id="PS50020">
    <property type="entry name" value="WW_DOMAIN_2"/>
    <property type="match status" value="2"/>
</dbReference>
<feature type="domain" description="FF" evidence="4">
    <location>
        <begin position="364"/>
        <end position="421"/>
    </location>
</feature>
<dbReference type="FunFam" id="1.10.10.440:FF:000009">
    <property type="entry name" value="pre-mRNA-processing factor 40 homolog A isoform X1"/>
    <property type="match status" value="1"/>
</dbReference>
<feature type="domain" description="WW" evidence="3">
    <location>
        <begin position="86"/>
        <end position="119"/>
    </location>
</feature>
<dbReference type="InParanoid" id="L5KAM8"/>
<dbReference type="InterPro" id="IPR036020">
    <property type="entry name" value="WW_dom_sf"/>
</dbReference>
<dbReference type="CDD" id="cd00201">
    <property type="entry name" value="WW"/>
    <property type="match status" value="2"/>
</dbReference>
<keyword evidence="1" id="KW-0175">Coiled coil</keyword>
<dbReference type="EMBL" id="KB030893">
    <property type="protein sequence ID" value="ELK08387.1"/>
    <property type="molecule type" value="Genomic_DNA"/>
</dbReference>
<feature type="region of interest" description="Disordered" evidence="2">
    <location>
        <begin position="142"/>
        <end position="177"/>
    </location>
</feature>
<dbReference type="Pfam" id="PF01846">
    <property type="entry name" value="FF"/>
    <property type="match status" value="1"/>
</dbReference>
<gene>
    <name evidence="5" type="ORF">PAL_GLEAN10009978</name>
</gene>
<keyword evidence="6" id="KW-1185">Reference proteome</keyword>
<feature type="compositionally biased region" description="Low complexity" evidence="2">
    <location>
        <begin position="203"/>
        <end position="213"/>
    </location>
</feature>
<evidence type="ECO:0000313" key="6">
    <source>
        <dbReference type="Proteomes" id="UP000010552"/>
    </source>
</evidence>
<feature type="compositionally biased region" description="Basic and acidic residues" evidence="2">
    <location>
        <begin position="151"/>
        <end position="161"/>
    </location>
</feature>
<dbReference type="Gene3D" id="1.10.10.440">
    <property type="entry name" value="FF domain"/>
    <property type="match status" value="2"/>
</dbReference>
<dbReference type="GO" id="GO:0003723">
    <property type="term" value="F:RNA binding"/>
    <property type="evidence" value="ECO:0007669"/>
    <property type="project" value="TreeGrafter"/>
</dbReference>
<dbReference type="FunFam" id="1.10.10.440:FF:000015">
    <property type="entry name" value="pre-mRNA-processing factor 40 homolog B isoform X2"/>
    <property type="match status" value="1"/>
</dbReference>